<dbReference type="EMBL" id="JABANM010034118">
    <property type="protein sequence ID" value="KAF4700157.1"/>
    <property type="molecule type" value="Genomic_DNA"/>
</dbReference>
<reference evidence="2 3" key="1">
    <citation type="submission" date="2020-04" db="EMBL/GenBank/DDBJ databases">
        <title>Perkinsus olseni comparative genomics.</title>
        <authorList>
            <person name="Bogema D.R."/>
        </authorList>
    </citation>
    <scope>NUCLEOTIDE SEQUENCE [LARGE SCALE GENOMIC DNA]</scope>
    <source>
        <strain evidence="2">ATCC PRA-205</strain>
    </source>
</reference>
<dbReference type="Proteomes" id="UP000574390">
    <property type="component" value="Unassembled WGS sequence"/>
</dbReference>
<comment type="caution">
    <text evidence="2">The sequence shown here is derived from an EMBL/GenBank/DDBJ whole genome shotgun (WGS) entry which is preliminary data.</text>
</comment>
<evidence type="ECO:0000313" key="2">
    <source>
        <dbReference type="EMBL" id="KAF4700157.1"/>
    </source>
</evidence>
<protein>
    <submittedName>
        <fullName evidence="2">Uncharacterized protein</fullName>
    </submittedName>
</protein>
<evidence type="ECO:0000256" key="1">
    <source>
        <dbReference type="SAM" id="MobiDB-lite"/>
    </source>
</evidence>
<evidence type="ECO:0000313" key="3">
    <source>
        <dbReference type="Proteomes" id="UP000574390"/>
    </source>
</evidence>
<feature type="region of interest" description="Disordered" evidence="1">
    <location>
        <begin position="614"/>
        <end position="633"/>
    </location>
</feature>
<gene>
    <name evidence="2" type="ORF">FOZ62_024183</name>
</gene>
<organism evidence="2 3">
    <name type="scientific">Perkinsus olseni</name>
    <name type="common">Perkinsus atlanticus</name>
    <dbReference type="NCBI Taxonomy" id="32597"/>
    <lineage>
        <taxon>Eukaryota</taxon>
        <taxon>Sar</taxon>
        <taxon>Alveolata</taxon>
        <taxon>Perkinsozoa</taxon>
        <taxon>Perkinsea</taxon>
        <taxon>Perkinsida</taxon>
        <taxon>Perkinsidae</taxon>
        <taxon>Perkinsus</taxon>
    </lineage>
</organism>
<sequence length="810" mass="90411">MRSTSGIEGCSSRFTGYAYVAIKLAAAARKLQQRVFLRELYYLALPDPELVSELADTVWRAICEPGLRRGLASLRSWSRTHCARMNLVSVTRSREDRLVELLSRVTARSDLQDSMQSVLRRWREMSRRAEDDRSTFCSATDSSGDDPPTLSWKDNNRGQVAEMTWMLRGWLVIAKQRRSSARTLSRILENLVRRQRLGGWARLRKLVLSPLDQAGAIRMLHVVLIELSRKALKAGWRALCIPQRDWVARRLLVRVIGQWKTVCSDRRVAVRRMARVMRHVTAWAWRWAFMRMVSRRKIVAPEKDRLSAAMLLVRAVLRVSRRLMACSLSALGQNHPDELTYDYSKCLALAATLRRPILRTIFVAKLIVDGSKEETDTECRAWEQIQSKLKTLAPASASSSRVSDQSAAAVEALSRGILVAKFHQKNGRRVSRVLRIVKSSQDAALCWCGGGATSSGSLLPGHSSEAPLRDFVAWVHTYEDSWSLQPTDDAALGLIIVFKSRRLRICLSSLRDLLIVTTALDRFSQTKSSSLGGRLALIISFINRRLAKQGISFNKALLSVRTRTMPGLISKANESRFLEVRAPFNPVMFFVPIASRNPARTAAPTCRNAVVTSSGKSPCSDAGSTSTGAGGCSDDDATAGIVTSGGLHPQIEGPEYVCAAFSWDSPKTVHAAPSFGSNAHPGGAPLCSDFHTLHMREVETPSPRLLHADSLLSMIQGAWIHIREPKILYEIDGSEVRIRRVDMDYGIMDSHTLCVCNDNVYWSNRLAYVCILYSRNAMVWKRISKSTTRAVASSNSSSDQSSCYWIRMVQ</sequence>
<accession>A0A7J6PW64</accession>
<feature type="region of interest" description="Disordered" evidence="1">
    <location>
        <begin position="133"/>
        <end position="154"/>
    </location>
</feature>
<proteinExistence type="predicted"/>
<name>A0A7J6PW64_PEROL</name>
<dbReference type="AlphaFoldDB" id="A0A7J6PW64"/>